<dbReference type="EMBL" id="CAJNDS010000918">
    <property type="protein sequence ID" value="CAE7240773.1"/>
    <property type="molecule type" value="Genomic_DNA"/>
</dbReference>
<accession>A0A812L615</accession>
<dbReference type="Proteomes" id="UP000604046">
    <property type="component" value="Unassembled WGS sequence"/>
</dbReference>
<reference evidence="2" key="1">
    <citation type="submission" date="2021-02" db="EMBL/GenBank/DDBJ databases">
        <authorList>
            <person name="Dougan E. K."/>
            <person name="Rhodes N."/>
            <person name="Thang M."/>
            <person name="Chan C."/>
        </authorList>
    </citation>
    <scope>NUCLEOTIDE SEQUENCE</scope>
</reference>
<sequence>MKTRDLKAFLKKRGVFVEDCFDMDSLIQRAAATEEDWGRRLYGFILCAGSISWRQHRRVPDSMSDAGTATSDGELPGANDIEKAWKRYLVQQTLTERFLADTFQPLLQVPGLRLILPQAPQESLQGQQLQSWFLPINGQWIIDDKADDALLGAWPVDIQSSRLSSQWRHTCTLWSGERLPSESGTRWKKSSAFSDWLCRFAVWRRKSFLDEKMAKVPEDPLAFDPANLTPEPQPMPSTQARPQSAEDGGVPTMDPQLTLKLLNDQEIADAAKDPEGMAVIQDVIMDPSNLELHKKNPRVADLVAKLETGIYWDGSRDLGQGRCPCALCLGEGGSA</sequence>
<dbReference type="Gene3D" id="1.10.260.100">
    <property type="match status" value="1"/>
</dbReference>
<feature type="region of interest" description="Disordered" evidence="1">
    <location>
        <begin position="220"/>
        <end position="249"/>
    </location>
</feature>
<proteinExistence type="predicted"/>
<comment type="caution">
    <text evidence="2">The sequence shown here is derived from an EMBL/GenBank/DDBJ whole genome shotgun (WGS) entry which is preliminary data.</text>
</comment>
<protein>
    <submittedName>
        <fullName evidence="2">Uncharacterized protein</fullName>
    </submittedName>
</protein>
<dbReference type="AlphaFoldDB" id="A0A812L615"/>
<dbReference type="OrthoDB" id="2418081at2759"/>
<name>A0A812L615_9DINO</name>
<organism evidence="2 3">
    <name type="scientific">Symbiodinium natans</name>
    <dbReference type="NCBI Taxonomy" id="878477"/>
    <lineage>
        <taxon>Eukaryota</taxon>
        <taxon>Sar</taxon>
        <taxon>Alveolata</taxon>
        <taxon>Dinophyceae</taxon>
        <taxon>Suessiales</taxon>
        <taxon>Symbiodiniaceae</taxon>
        <taxon>Symbiodinium</taxon>
    </lineage>
</organism>
<evidence type="ECO:0000256" key="1">
    <source>
        <dbReference type="SAM" id="MobiDB-lite"/>
    </source>
</evidence>
<evidence type="ECO:0000313" key="3">
    <source>
        <dbReference type="Proteomes" id="UP000604046"/>
    </source>
</evidence>
<keyword evidence="3" id="KW-1185">Reference proteome</keyword>
<gene>
    <name evidence="2" type="ORF">SNAT2548_LOCUS10817</name>
</gene>
<evidence type="ECO:0000313" key="2">
    <source>
        <dbReference type="EMBL" id="CAE7240773.1"/>
    </source>
</evidence>